<dbReference type="GO" id="GO:0005737">
    <property type="term" value="C:cytoplasm"/>
    <property type="evidence" value="ECO:0007669"/>
    <property type="project" value="TreeGrafter"/>
</dbReference>
<feature type="domain" description="Translation elongation factor KOW-like" evidence="1">
    <location>
        <begin position="76"/>
        <end position="111"/>
    </location>
</feature>
<dbReference type="PANTHER" id="PTHR30053">
    <property type="entry name" value="ELONGATION FACTOR P"/>
    <property type="match status" value="1"/>
</dbReference>
<dbReference type="Gene3D" id="2.30.30.30">
    <property type="match status" value="1"/>
</dbReference>
<name>A0A2P2LKF9_RHIMU</name>
<organism evidence="2">
    <name type="scientific">Rhizophora mucronata</name>
    <name type="common">Asiatic mangrove</name>
    <dbReference type="NCBI Taxonomy" id="61149"/>
    <lineage>
        <taxon>Eukaryota</taxon>
        <taxon>Viridiplantae</taxon>
        <taxon>Streptophyta</taxon>
        <taxon>Embryophyta</taxon>
        <taxon>Tracheophyta</taxon>
        <taxon>Spermatophyta</taxon>
        <taxon>Magnoliopsida</taxon>
        <taxon>eudicotyledons</taxon>
        <taxon>Gunneridae</taxon>
        <taxon>Pentapetalae</taxon>
        <taxon>rosids</taxon>
        <taxon>fabids</taxon>
        <taxon>Malpighiales</taxon>
        <taxon>Rhizophoraceae</taxon>
        <taxon>Rhizophora</taxon>
    </lineage>
</organism>
<protein>
    <submittedName>
        <fullName evidence="2">Uncharacterized protein LOC103965421</fullName>
    </submittedName>
</protein>
<proteinExistence type="predicted"/>
<accession>A0A2P2LKF9</accession>
<reference evidence="2" key="1">
    <citation type="submission" date="2018-02" db="EMBL/GenBank/DDBJ databases">
        <title>Rhizophora mucronata_Transcriptome.</title>
        <authorList>
            <person name="Meera S.P."/>
            <person name="Sreeshan A."/>
            <person name="Augustine A."/>
        </authorList>
    </citation>
    <scope>NUCLEOTIDE SEQUENCE</scope>
    <source>
        <tissue evidence="2">Leaf</tissue>
    </source>
</reference>
<dbReference type="InterPro" id="IPR014722">
    <property type="entry name" value="Rib_uL2_dom2"/>
</dbReference>
<sequence length="155" mass="17216">MRALKLLQLSNRFSRDLYSIAPSSSFSLHKVRTLAIPSFSSSSNFRSSPGHHSTFSDNLYGSPWSAVQRRGAKVNAIHVKPGNVIEKSGRIYQVLEAEHKQQGRGGAMMQVVIQISFNPNFSDCLWLQLEAIVLCNIFFVLPLLVAKKGNCLNVP</sequence>
<dbReference type="GO" id="GO:0003746">
    <property type="term" value="F:translation elongation factor activity"/>
    <property type="evidence" value="ECO:0007669"/>
    <property type="project" value="TreeGrafter"/>
</dbReference>
<dbReference type="Pfam" id="PF08207">
    <property type="entry name" value="EFP_N"/>
    <property type="match status" value="1"/>
</dbReference>
<dbReference type="EMBL" id="GGEC01037970">
    <property type="protein sequence ID" value="MBX18454.1"/>
    <property type="molecule type" value="Transcribed_RNA"/>
</dbReference>
<dbReference type="InterPro" id="IPR008991">
    <property type="entry name" value="Translation_prot_SH3-like_sf"/>
</dbReference>
<dbReference type="PANTHER" id="PTHR30053:SF14">
    <property type="entry name" value="TRANSLATION ELONGATION FACTOR KOW-LIKE DOMAIN-CONTAINING PROTEIN"/>
    <property type="match status" value="1"/>
</dbReference>
<dbReference type="InterPro" id="IPR020599">
    <property type="entry name" value="Transl_elong_fac_P/YeiP"/>
</dbReference>
<dbReference type="SUPFAM" id="SSF50104">
    <property type="entry name" value="Translation proteins SH3-like domain"/>
    <property type="match status" value="1"/>
</dbReference>
<dbReference type="InterPro" id="IPR013185">
    <property type="entry name" value="Transl_elong_KOW-like"/>
</dbReference>
<dbReference type="AlphaFoldDB" id="A0A2P2LKF9"/>
<evidence type="ECO:0000259" key="1">
    <source>
        <dbReference type="Pfam" id="PF08207"/>
    </source>
</evidence>
<evidence type="ECO:0000313" key="2">
    <source>
        <dbReference type="EMBL" id="MBX18454.1"/>
    </source>
</evidence>